<dbReference type="Proteomes" id="UP000616769">
    <property type="component" value="Unassembled WGS sequence"/>
</dbReference>
<name>A0A132A447_SARSC</name>
<reference evidence="1 2" key="1">
    <citation type="journal article" date="2015" name="Parasit. Vectors">
        <title>Draft genome of the scabies mite.</title>
        <authorList>
            <person name="Rider S.D.Jr."/>
            <person name="Morgan M.S."/>
            <person name="Arlian L.G."/>
        </authorList>
    </citation>
    <scope>NUCLEOTIDE SEQUENCE [LARGE SCALE GENOMIC DNA]</scope>
    <source>
        <strain evidence="1">Arlian Lab</strain>
    </source>
</reference>
<evidence type="ECO:0000313" key="2">
    <source>
        <dbReference type="Proteomes" id="UP000616769"/>
    </source>
</evidence>
<organism evidence="1 2">
    <name type="scientific">Sarcoptes scabiei</name>
    <name type="common">Itch mite</name>
    <name type="synonym">Acarus scabiei</name>
    <dbReference type="NCBI Taxonomy" id="52283"/>
    <lineage>
        <taxon>Eukaryota</taxon>
        <taxon>Metazoa</taxon>
        <taxon>Ecdysozoa</taxon>
        <taxon>Arthropoda</taxon>
        <taxon>Chelicerata</taxon>
        <taxon>Arachnida</taxon>
        <taxon>Acari</taxon>
        <taxon>Acariformes</taxon>
        <taxon>Sarcoptiformes</taxon>
        <taxon>Astigmata</taxon>
        <taxon>Psoroptidia</taxon>
        <taxon>Sarcoptoidea</taxon>
        <taxon>Sarcoptidae</taxon>
        <taxon>Sarcoptinae</taxon>
        <taxon>Sarcoptes</taxon>
    </lineage>
</organism>
<dbReference type="AlphaFoldDB" id="A0A132A447"/>
<evidence type="ECO:0000313" key="1">
    <source>
        <dbReference type="EMBL" id="KPM05385.1"/>
    </source>
</evidence>
<comment type="caution">
    <text evidence="1">The sequence shown here is derived from an EMBL/GenBank/DDBJ whole genome shotgun (WGS) entry which is preliminary data.</text>
</comment>
<sequence length="98" mass="11303">MPLLENENRRQTETVVNIPKEKILFNETENLKDSIDQKTNDRSRTMIFKSDNRKKSGHKASNTDILESANQIKPTKIQQLAILFDSGKSIKGLLERYV</sequence>
<dbReference type="VEuPathDB" id="VectorBase:SSCA010676"/>
<dbReference type="EMBL" id="JXLN01010236">
    <property type="protein sequence ID" value="KPM05385.1"/>
    <property type="molecule type" value="Genomic_DNA"/>
</dbReference>
<protein>
    <submittedName>
        <fullName evidence="1">Uncharacterized protein</fullName>
    </submittedName>
</protein>
<gene>
    <name evidence="1" type="ORF">QR98_0038470</name>
</gene>
<proteinExistence type="predicted"/>
<accession>A0A132A447</accession>